<feature type="compositionally biased region" description="Low complexity" evidence="1">
    <location>
        <begin position="16"/>
        <end position="39"/>
    </location>
</feature>
<keyword evidence="3" id="KW-1185">Reference proteome</keyword>
<protein>
    <recommendedName>
        <fullName evidence="4">Maintenance of telomere capping protein 1</fullName>
    </recommendedName>
</protein>
<dbReference type="AlphaFoldDB" id="A0A3N4LNN6"/>
<dbReference type="PANTHER" id="PTHR28265:SF1">
    <property type="entry name" value="MAINTENANCE OF TELOMERE CAPPING PROTEIN 1"/>
    <property type="match status" value="1"/>
</dbReference>
<gene>
    <name evidence="2" type="ORF">L211DRAFT_839291</name>
</gene>
<dbReference type="FunCoup" id="A0A3N4LNN6">
    <property type="interactions" value="19"/>
</dbReference>
<evidence type="ECO:0000313" key="2">
    <source>
        <dbReference type="EMBL" id="RPB22922.1"/>
    </source>
</evidence>
<dbReference type="InterPro" id="IPR018814">
    <property type="entry name" value="DUF5427"/>
</dbReference>
<dbReference type="InParanoid" id="A0A3N4LNN6"/>
<dbReference type="OrthoDB" id="5594977at2759"/>
<proteinExistence type="predicted"/>
<dbReference type="Pfam" id="PF10310">
    <property type="entry name" value="DUF5427"/>
    <property type="match status" value="1"/>
</dbReference>
<dbReference type="Proteomes" id="UP000267821">
    <property type="component" value="Unassembled WGS sequence"/>
</dbReference>
<dbReference type="STRING" id="1051890.A0A3N4LNN6"/>
<evidence type="ECO:0000256" key="1">
    <source>
        <dbReference type="SAM" id="MobiDB-lite"/>
    </source>
</evidence>
<dbReference type="PANTHER" id="PTHR28265">
    <property type="entry name" value="MAINTENANCE OF TELOMERE CAPPING PROTEIN 1"/>
    <property type="match status" value="1"/>
</dbReference>
<evidence type="ECO:0008006" key="4">
    <source>
        <dbReference type="Google" id="ProtNLM"/>
    </source>
</evidence>
<feature type="compositionally biased region" description="Low complexity" evidence="1">
    <location>
        <begin position="48"/>
        <end position="71"/>
    </location>
</feature>
<dbReference type="EMBL" id="ML121549">
    <property type="protein sequence ID" value="RPB22922.1"/>
    <property type="molecule type" value="Genomic_DNA"/>
</dbReference>
<evidence type="ECO:0000313" key="3">
    <source>
        <dbReference type="Proteomes" id="UP000267821"/>
    </source>
</evidence>
<sequence>MSKPADVLDDLFAGIAAPSPSTSAIPTPTSTGTSATNPAKSEKDLLAELDLLTADRPTTSRPTTSRPSTPRGTIRKSLESRRPNIQGYGINTNLTRRDSNDVNSRQQTPVDPAPPTFAVTNPGGISTPPASSTPSRSPQPQPQPQQESGGGGWWGSIFTTATTALTTAQNTLTTTHLQDHLPLLPSEQAQKWRSQASTLLTSAQTELRSRALPTLSNFLHQIAPPIASHEQLRIHITHDIRNYPSIDTIVYGVFDRVMQQVEGGDLLVVQKGKESKARSSLAGGVTGWASGPWYKTSETRCINPLTTGTIEDGVKIARVAAEGYALEYTSSPTYIADQGSSNPNNPTRKSDIFLSIQPIAYSAPEYLIPLPPASTPDNPTTGEDEDVEALITFALHLYDPTHAIAYSTVSQSIPSRWFNWIDSPAYMVHADIAAIVEEGGVDPREWVAEWVEETLGLAVGVLAQRYVARRMNVGAGIAGRKGKEREVVSTSGGGEVAKAVSV</sequence>
<reference evidence="2 3" key="1">
    <citation type="journal article" date="2018" name="Nat. Ecol. Evol.">
        <title>Pezizomycetes genomes reveal the molecular basis of ectomycorrhizal truffle lifestyle.</title>
        <authorList>
            <person name="Murat C."/>
            <person name="Payen T."/>
            <person name="Noel B."/>
            <person name="Kuo A."/>
            <person name="Morin E."/>
            <person name="Chen J."/>
            <person name="Kohler A."/>
            <person name="Krizsan K."/>
            <person name="Balestrini R."/>
            <person name="Da Silva C."/>
            <person name="Montanini B."/>
            <person name="Hainaut M."/>
            <person name="Levati E."/>
            <person name="Barry K.W."/>
            <person name="Belfiori B."/>
            <person name="Cichocki N."/>
            <person name="Clum A."/>
            <person name="Dockter R.B."/>
            <person name="Fauchery L."/>
            <person name="Guy J."/>
            <person name="Iotti M."/>
            <person name="Le Tacon F."/>
            <person name="Lindquist E.A."/>
            <person name="Lipzen A."/>
            <person name="Malagnac F."/>
            <person name="Mello A."/>
            <person name="Molinier V."/>
            <person name="Miyauchi S."/>
            <person name="Poulain J."/>
            <person name="Riccioni C."/>
            <person name="Rubini A."/>
            <person name="Sitrit Y."/>
            <person name="Splivallo R."/>
            <person name="Traeger S."/>
            <person name="Wang M."/>
            <person name="Zifcakova L."/>
            <person name="Wipf D."/>
            <person name="Zambonelli A."/>
            <person name="Paolocci F."/>
            <person name="Nowrousian M."/>
            <person name="Ottonello S."/>
            <person name="Baldrian P."/>
            <person name="Spatafora J.W."/>
            <person name="Henrissat B."/>
            <person name="Nagy L.G."/>
            <person name="Aury J.M."/>
            <person name="Wincker P."/>
            <person name="Grigoriev I.V."/>
            <person name="Bonfante P."/>
            <person name="Martin F.M."/>
        </authorList>
    </citation>
    <scope>NUCLEOTIDE SEQUENCE [LARGE SCALE GENOMIC DNA]</scope>
    <source>
        <strain evidence="2 3">ATCC MYA-4762</strain>
    </source>
</reference>
<organism evidence="2 3">
    <name type="scientific">Terfezia boudieri ATCC MYA-4762</name>
    <dbReference type="NCBI Taxonomy" id="1051890"/>
    <lineage>
        <taxon>Eukaryota</taxon>
        <taxon>Fungi</taxon>
        <taxon>Dikarya</taxon>
        <taxon>Ascomycota</taxon>
        <taxon>Pezizomycotina</taxon>
        <taxon>Pezizomycetes</taxon>
        <taxon>Pezizales</taxon>
        <taxon>Pezizaceae</taxon>
        <taxon>Terfezia</taxon>
    </lineage>
</organism>
<name>A0A3N4LNN6_9PEZI</name>
<feature type="compositionally biased region" description="Low complexity" evidence="1">
    <location>
        <begin position="122"/>
        <end position="136"/>
    </location>
</feature>
<accession>A0A3N4LNN6</accession>
<feature type="region of interest" description="Disordered" evidence="1">
    <location>
        <begin position="16"/>
        <end position="156"/>
    </location>
</feature>